<keyword evidence="3" id="KW-1185">Reference proteome</keyword>
<organism evidence="2 3">
    <name type="scientific">Aspergillus steynii IBT 23096</name>
    <dbReference type="NCBI Taxonomy" id="1392250"/>
    <lineage>
        <taxon>Eukaryota</taxon>
        <taxon>Fungi</taxon>
        <taxon>Dikarya</taxon>
        <taxon>Ascomycota</taxon>
        <taxon>Pezizomycotina</taxon>
        <taxon>Eurotiomycetes</taxon>
        <taxon>Eurotiomycetidae</taxon>
        <taxon>Eurotiales</taxon>
        <taxon>Aspergillaceae</taxon>
        <taxon>Aspergillus</taxon>
        <taxon>Aspergillus subgen. Circumdati</taxon>
    </lineage>
</organism>
<dbReference type="Pfam" id="PF04450">
    <property type="entry name" value="BSP"/>
    <property type="match status" value="1"/>
</dbReference>
<dbReference type="RefSeq" id="XP_024698886.1">
    <property type="nucleotide sequence ID" value="XM_024850219.1"/>
</dbReference>
<dbReference type="VEuPathDB" id="FungiDB:P170DRAFT_441043"/>
<gene>
    <name evidence="2" type="ORF">P170DRAFT_441043</name>
</gene>
<dbReference type="OrthoDB" id="891726at2759"/>
<evidence type="ECO:0000313" key="3">
    <source>
        <dbReference type="Proteomes" id="UP000234275"/>
    </source>
</evidence>
<protein>
    <submittedName>
        <fullName evidence="2">BSP-domain-containing protein</fullName>
    </submittedName>
</protein>
<dbReference type="STRING" id="1392250.A0A2I2FSJ1"/>
<proteinExistence type="predicted"/>
<name>A0A2I2FSJ1_9EURO</name>
<comment type="caution">
    <text evidence="2">The sequence shown here is derived from an EMBL/GenBank/DDBJ whole genome shotgun (WGS) entry which is preliminary data.</text>
</comment>
<feature type="region of interest" description="Disordered" evidence="1">
    <location>
        <begin position="1"/>
        <end position="35"/>
    </location>
</feature>
<dbReference type="Proteomes" id="UP000234275">
    <property type="component" value="Unassembled WGS sequence"/>
</dbReference>
<dbReference type="EMBL" id="MSFO01000010">
    <property type="protein sequence ID" value="PLB43584.1"/>
    <property type="molecule type" value="Genomic_DNA"/>
</dbReference>
<evidence type="ECO:0000313" key="2">
    <source>
        <dbReference type="EMBL" id="PLB43584.1"/>
    </source>
</evidence>
<dbReference type="AlphaFoldDB" id="A0A2I2FSJ1"/>
<accession>A0A2I2FSJ1</accession>
<dbReference type="GeneID" id="36557918"/>
<feature type="region of interest" description="Disordered" evidence="1">
    <location>
        <begin position="90"/>
        <end position="109"/>
    </location>
</feature>
<evidence type="ECO:0000256" key="1">
    <source>
        <dbReference type="SAM" id="MobiDB-lite"/>
    </source>
</evidence>
<reference evidence="2 3" key="1">
    <citation type="submission" date="2016-12" db="EMBL/GenBank/DDBJ databases">
        <title>The genomes of Aspergillus section Nigri reveals drivers in fungal speciation.</title>
        <authorList>
            <consortium name="DOE Joint Genome Institute"/>
            <person name="Vesth T.C."/>
            <person name="Nybo J."/>
            <person name="Theobald S."/>
            <person name="Brandl J."/>
            <person name="Frisvad J.C."/>
            <person name="Nielsen K.F."/>
            <person name="Lyhne E.K."/>
            <person name="Kogle M.E."/>
            <person name="Kuo A."/>
            <person name="Riley R."/>
            <person name="Clum A."/>
            <person name="Nolan M."/>
            <person name="Lipzen A."/>
            <person name="Salamov A."/>
            <person name="Henrissat B."/>
            <person name="Wiebenga A."/>
            <person name="De Vries R.P."/>
            <person name="Grigoriev I.V."/>
            <person name="Mortensen U.H."/>
            <person name="Andersen M.R."/>
            <person name="Baker S.E."/>
        </authorList>
    </citation>
    <scope>NUCLEOTIDE SEQUENCE [LARGE SCALE GENOMIC DNA]</scope>
    <source>
        <strain evidence="2 3">IBT 23096</strain>
    </source>
</reference>
<dbReference type="PANTHER" id="PTHR33321:SF12">
    <property type="entry name" value="PLANT BASIC SECRETORY PROTEIN (BSP) FAMILY PROTEIN"/>
    <property type="match status" value="1"/>
</dbReference>
<dbReference type="InterPro" id="IPR007541">
    <property type="entry name" value="Uncharacterised_BSP"/>
</dbReference>
<sequence length="322" mass="35772">MTESSEKQGQLQSIPRATAAPPRDASPAEAKESIRLRADIPTPKLRFHVNDIRHPAFQSFLSLIPDLQSVLDTALSAIIQNLYTVPPLRPSSRITPSPQPNLPRPIFHPSVPPTRSVTLLLRDIGGVAYTTGTELDNDHKEIHLSLSYIHTSTRKADPTAELRGVLTHELVHCYQHTAPAGSTNRHPPGGLIEGIADFVRLKAGLAPPHWKRPTSAQDRPENWDQGYQHTAYFLAWLEDVRVGPGAIGMLNDRLLRVGYYVHKGNEDSDAGGSRETDFWEALFGSRIEDLWHAYGVYLDRLGEGNDGDRDDGAWQDEIVNPE</sequence>
<dbReference type="PANTHER" id="PTHR33321">
    <property type="match status" value="1"/>
</dbReference>